<evidence type="ECO:0008006" key="4">
    <source>
        <dbReference type="Google" id="ProtNLM"/>
    </source>
</evidence>
<evidence type="ECO:0000256" key="1">
    <source>
        <dbReference type="SAM" id="Phobius"/>
    </source>
</evidence>
<reference evidence="3" key="1">
    <citation type="journal article" date="2018" name="Sci. Rep.">
        <title>Lignite coal burning seam in the remote Altai Mountains harbors a hydrogen-driven thermophilic microbial community.</title>
        <authorList>
            <person name="Kadnikov V.V."/>
            <person name="Mardanov A.V."/>
            <person name="Ivasenko D.A."/>
            <person name="Antsiferov D.V."/>
            <person name="Beletsky A.V."/>
            <person name="Karnachuk O.V."/>
            <person name="Ravin N.V."/>
        </authorList>
    </citation>
    <scope>NUCLEOTIDE SEQUENCE [LARGE SCALE GENOMIC DNA]</scope>
</reference>
<accession>A0A2R6Y453</accession>
<keyword evidence="1" id="KW-1133">Transmembrane helix</keyword>
<evidence type="ECO:0000313" key="3">
    <source>
        <dbReference type="Proteomes" id="UP000244338"/>
    </source>
</evidence>
<feature type="transmembrane region" description="Helical" evidence="1">
    <location>
        <begin position="63"/>
        <end position="82"/>
    </location>
</feature>
<dbReference type="EMBL" id="PEBX01000007">
    <property type="protein sequence ID" value="PTQ57425.1"/>
    <property type="molecule type" value="Genomic_DNA"/>
</dbReference>
<gene>
    <name evidence="2" type="ORF">BSOLF_1580</name>
</gene>
<comment type="caution">
    <text evidence="2">The sequence shown here is derived from an EMBL/GenBank/DDBJ whole genome shotgun (WGS) entry which is preliminary data.</text>
</comment>
<feature type="transmembrane region" description="Helical" evidence="1">
    <location>
        <begin position="162"/>
        <end position="183"/>
    </location>
</feature>
<protein>
    <recommendedName>
        <fullName evidence="4">Histidine kinase N-terminal 7TM region domain-containing protein</fullName>
    </recommendedName>
</protein>
<evidence type="ECO:0000313" key="2">
    <source>
        <dbReference type="EMBL" id="PTQ57425.1"/>
    </source>
</evidence>
<proteinExistence type="predicted"/>
<organism evidence="2 3">
    <name type="scientific">Candidatus Carbonibacillus altaicus</name>
    <dbReference type="NCBI Taxonomy" id="2163959"/>
    <lineage>
        <taxon>Bacteria</taxon>
        <taxon>Bacillati</taxon>
        <taxon>Bacillota</taxon>
        <taxon>Bacilli</taxon>
        <taxon>Bacillales</taxon>
        <taxon>Candidatus Carbonibacillus</taxon>
    </lineage>
</organism>
<feature type="transmembrane region" description="Helical" evidence="1">
    <location>
        <begin position="94"/>
        <end position="117"/>
    </location>
</feature>
<dbReference type="AlphaFoldDB" id="A0A2R6Y453"/>
<feature type="transmembrane region" description="Helical" evidence="1">
    <location>
        <begin position="32"/>
        <end position="51"/>
    </location>
</feature>
<dbReference type="Proteomes" id="UP000244338">
    <property type="component" value="Unassembled WGS sequence"/>
</dbReference>
<name>A0A2R6Y453_9BACL</name>
<keyword evidence="1" id="KW-0472">Membrane</keyword>
<keyword evidence="1" id="KW-0812">Transmembrane</keyword>
<feature type="transmembrane region" description="Helical" evidence="1">
    <location>
        <begin position="138"/>
        <end position="156"/>
    </location>
</feature>
<sequence length="230" mass="25341">MWFIPLLAMLVSIAFAWTLSRRAIQTKRLNDILFAVSLWMFVLATYGEFYGSAFGWNPWMYKLYYFPAISLVAYMASATLYARTRHWASKLFVAYTFVVSLAFLVTLIIAPVDSAIFGQVGPVGGEYMPSSVRLYSPLLSAVGGVILIGSAALSWWQTRRSGFATILLAAVILSSGGVVSKYISWPGILPTTEFLGIIAYYIGVQQLAQKKTHISQDDRGGGERGAQSHP</sequence>